<evidence type="ECO:0000256" key="2">
    <source>
        <dbReference type="ARBA" id="ARBA00023015"/>
    </source>
</evidence>
<protein>
    <recommendedName>
        <fullName evidence="7">WRKY domain-containing protein</fullName>
    </recommendedName>
</protein>
<keyword evidence="9" id="KW-1185">Reference proteome</keyword>
<name>A0A2G4T931_RHIZD</name>
<evidence type="ECO:0000256" key="4">
    <source>
        <dbReference type="ARBA" id="ARBA00023163"/>
    </source>
</evidence>
<sequence length="334" mass="38459">MNNYQTFIEQPKNDQFMMNNGYNPKQQESWQSNIKDGELVTNPVACDLRDIILYYQSQPDLLKLILMSKVEEDKRRAEEAKLRAKELDLMLYEHHQQQQQQQQQAFPQPQQHQHILQSTFDNRRPSAIDLLFDDNDCDRRDSALGSSFDGSSNSNDELDDRGTFSPNSNSSSAAAAAAASILSLGFPPQQQAMMTTNQKNALHPLSPPFHFGQDQQQQQISYQMNKLEHRSSFSSRYEPSFLPPKSRRRREMQAISKIVETRENPYNDGYFWKNNGNTIQKKTGNKSIYYKCSNSTKGCPVNKTVTAKENGEYLIKYRGEHLPDCGKVQRIVDM</sequence>
<feature type="region of interest" description="Disordered" evidence="6">
    <location>
        <begin position="94"/>
        <end position="114"/>
    </location>
</feature>
<dbReference type="GO" id="GO:0005634">
    <property type="term" value="C:nucleus"/>
    <property type="evidence" value="ECO:0007669"/>
    <property type="project" value="UniProtKB-SubCell"/>
</dbReference>
<dbReference type="SUPFAM" id="SSF118290">
    <property type="entry name" value="WRKY DNA-binding domain"/>
    <property type="match status" value="1"/>
</dbReference>
<dbReference type="EMBL" id="KZ303842">
    <property type="protein sequence ID" value="PHZ17519.1"/>
    <property type="molecule type" value="Genomic_DNA"/>
</dbReference>
<evidence type="ECO:0000256" key="1">
    <source>
        <dbReference type="ARBA" id="ARBA00004123"/>
    </source>
</evidence>
<feature type="domain" description="WRKY" evidence="7">
    <location>
        <begin position="261"/>
        <end position="326"/>
    </location>
</feature>
<evidence type="ECO:0000313" key="8">
    <source>
        <dbReference type="EMBL" id="PHZ17519.1"/>
    </source>
</evidence>
<dbReference type="GO" id="GO:0003700">
    <property type="term" value="F:DNA-binding transcription factor activity"/>
    <property type="evidence" value="ECO:0007669"/>
    <property type="project" value="InterPro"/>
</dbReference>
<dbReference type="PROSITE" id="PS50811">
    <property type="entry name" value="WRKY"/>
    <property type="match status" value="1"/>
</dbReference>
<dbReference type="Proteomes" id="UP000242254">
    <property type="component" value="Unassembled WGS sequence"/>
</dbReference>
<feature type="region of interest" description="Disordered" evidence="6">
    <location>
        <begin position="143"/>
        <end position="170"/>
    </location>
</feature>
<reference evidence="8 9" key="1">
    <citation type="journal article" date="2016" name="Proc. Natl. Acad. Sci. U.S.A.">
        <title>Lipid metabolic changes in an early divergent fungus govern the establishment of a mutualistic symbiosis with endobacteria.</title>
        <authorList>
            <person name="Lastovetsky O.A."/>
            <person name="Gaspar M.L."/>
            <person name="Mondo S.J."/>
            <person name="LaButti K.M."/>
            <person name="Sandor L."/>
            <person name="Grigoriev I.V."/>
            <person name="Henry S.A."/>
            <person name="Pawlowska T.E."/>
        </authorList>
    </citation>
    <scope>NUCLEOTIDE SEQUENCE [LARGE SCALE GENOMIC DNA]</scope>
    <source>
        <strain evidence="8 9">ATCC 52813</strain>
    </source>
</reference>
<comment type="subcellular location">
    <subcellularLocation>
        <location evidence="1">Nucleus</location>
    </subcellularLocation>
</comment>
<feature type="region of interest" description="Disordered" evidence="6">
    <location>
        <begin position="200"/>
        <end position="220"/>
    </location>
</feature>
<evidence type="ECO:0000313" key="9">
    <source>
        <dbReference type="Proteomes" id="UP000242254"/>
    </source>
</evidence>
<dbReference type="Gene3D" id="2.20.25.80">
    <property type="entry name" value="WRKY domain"/>
    <property type="match status" value="1"/>
</dbReference>
<gene>
    <name evidence="8" type="ORF">RHIMIDRAFT_288395</name>
</gene>
<keyword evidence="5" id="KW-0539">Nucleus</keyword>
<evidence type="ECO:0000256" key="5">
    <source>
        <dbReference type="ARBA" id="ARBA00023242"/>
    </source>
</evidence>
<dbReference type="SMART" id="SM00774">
    <property type="entry name" value="WRKY"/>
    <property type="match status" value="1"/>
</dbReference>
<evidence type="ECO:0000256" key="6">
    <source>
        <dbReference type="SAM" id="MobiDB-lite"/>
    </source>
</evidence>
<keyword evidence="3" id="KW-0238">DNA-binding</keyword>
<dbReference type="InterPro" id="IPR003657">
    <property type="entry name" value="WRKY_dom"/>
</dbReference>
<accession>A0A2G4T931</accession>
<dbReference type="RefSeq" id="XP_023471227.1">
    <property type="nucleotide sequence ID" value="XM_023613562.1"/>
</dbReference>
<evidence type="ECO:0000256" key="3">
    <source>
        <dbReference type="ARBA" id="ARBA00023125"/>
    </source>
</evidence>
<evidence type="ECO:0000259" key="7">
    <source>
        <dbReference type="PROSITE" id="PS50811"/>
    </source>
</evidence>
<feature type="compositionally biased region" description="Low complexity" evidence="6">
    <location>
        <begin position="145"/>
        <end position="155"/>
    </location>
</feature>
<proteinExistence type="predicted"/>
<dbReference type="GO" id="GO:0043565">
    <property type="term" value="F:sequence-specific DNA binding"/>
    <property type="evidence" value="ECO:0007669"/>
    <property type="project" value="InterPro"/>
</dbReference>
<dbReference type="GeneID" id="35444551"/>
<dbReference type="Pfam" id="PF03106">
    <property type="entry name" value="WRKY"/>
    <property type="match status" value="1"/>
</dbReference>
<keyword evidence="2" id="KW-0805">Transcription regulation</keyword>
<organism evidence="8 9">
    <name type="scientific">Rhizopus microsporus ATCC 52813</name>
    <dbReference type="NCBI Taxonomy" id="1340429"/>
    <lineage>
        <taxon>Eukaryota</taxon>
        <taxon>Fungi</taxon>
        <taxon>Fungi incertae sedis</taxon>
        <taxon>Mucoromycota</taxon>
        <taxon>Mucoromycotina</taxon>
        <taxon>Mucoromycetes</taxon>
        <taxon>Mucorales</taxon>
        <taxon>Mucorineae</taxon>
        <taxon>Rhizopodaceae</taxon>
        <taxon>Rhizopus</taxon>
    </lineage>
</organism>
<feature type="compositionally biased region" description="Low complexity" evidence="6">
    <location>
        <begin position="97"/>
        <end position="114"/>
    </location>
</feature>
<dbReference type="InterPro" id="IPR036576">
    <property type="entry name" value="WRKY_dom_sf"/>
</dbReference>
<keyword evidence="4" id="KW-0804">Transcription</keyword>
<dbReference type="AlphaFoldDB" id="A0A2G4T931"/>